<proteinExistence type="predicted"/>
<dbReference type="AlphaFoldDB" id="A0AAD8QPF6"/>
<gene>
    <name evidence="3" type="ORF">QYE76_029564</name>
</gene>
<feature type="region of interest" description="Disordered" evidence="1">
    <location>
        <begin position="1"/>
        <end position="20"/>
    </location>
</feature>
<dbReference type="PANTHER" id="PTHR46934">
    <property type="entry name" value="MYB_DNA-BIND_3 DOMAIN-CONTAINING PROTEIN-RELATED"/>
    <property type="match status" value="1"/>
</dbReference>
<feature type="region of interest" description="Disordered" evidence="1">
    <location>
        <begin position="44"/>
        <end position="71"/>
    </location>
</feature>
<dbReference type="InterPro" id="IPR024752">
    <property type="entry name" value="Myb/SANT-like_dom"/>
</dbReference>
<dbReference type="PANTHER" id="PTHR46934:SF8">
    <property type="entry name" value="OS06G0481800 PROTEIN"/>
    <property type="match status" value="1"/>
</dbReference>
<evidence type="ECO:0000256" key="1">
    <source>
        <dbReference type="SAM" id="MobiDB-lite"/>
    </source>
</evidence>
<name>A0AAD8QPF6_LOLMU</name>
<dbReference type="Proteomes" id="UP001231189">
    <property type="component" value="Unassembled WGS sequence"/>
</dbReference>
<comment type="caution">
    <text evidence="3">The sequence shown here is derived from an EMBL/GenBank/DDBJ whole genome shotgun (WGS) entry which is preliminary data.</text>
</comment>
<feature type="domain" description="Myb/SANT-like" evidence="2">
    <location>
        <begin position="70"/>
        <end position="164"/>
    </location>
</feature>
<feature type="region of interest" description="Disordered" evidence="1">
    <location>
        <begin position="240"/>
        <end position="290"/>
    </location>
</feature>
<dbReference type="EMBL" id="JAUUTY010000007">
    <property type="protein sequence ID" value="KAK1605891.1"/>
    <property type="molecule type" value="Genomic_DNA"/>
</dbReference>
<evidence type="ECO:0000259" key="2">
    <source>
        <dbReference type="Pfam" id="PF12776"/>
    </source>
</evidence>
<feature type="compositionally biased region" description="Basic residues" evidence="1">
    <location>
        <begin position="47"/>
        <end position="61"/>
    </location>
</feature>
<protein>
    <recommendedName>
        <fullName evidence="2">Myb/SANT-like domain-containing protein</fullName>
    </recommendedName>
</protein>
<evidence type="ECO:0000313" key="3">
    <source>
        <dbReference type="EMBL" id="KAK1605891.1"/>
    </source>
</evidence>
<evidence type="ECO:0000313" key="4">
    <source>
        <dbReference type="Proteomes" id="UP001231189"/>
    </source>
</evidence>
<accession>A0AAD8QPF6</accession>
<sequence>MGRITPAPVRVGEDEPPPSWDIVPDPVFEDTMFAVGSPKAVALSKVAQKKNSPKPRAKKNRGGSSKERASWNPDLEKTLVELLHEHNVPQYRGNNGWSSEAWSKIVSEFHAKHTYVTMDKNQIQEKEKELKRDYKMLKEARMQSGASWNEKRCMIEAEPHLWNNIITTFPRANKFRKKPFPLFDALGELYDGQYAEGTWNFTSTQPPQYPVLNKVIEGDQLSSSGVEFPDLEESYAYQAQHEAGDARQKTTQDVVPQTTEDTSVEKNGQRPPRKAGAASNQEKEPKKVKKGAALEGALERYIDVRIQQVQGEAAVLAREKELVQANDYSIKRCISILMKTTWPPNEKVKASEVFQIPANRETFISFNEDDPELGLLWLRGKVDKL</sequence>
<dbReference type="Pfam" id="PF12776">
    <property type="entry name" value="Myb_DNA-bind_3"/>
    <property type="match status" value="1"/>
</dbReference>
<reference evidence="3" key="1">
    <citation type="submission" date="2023-07" db="EMBL/GenBank/DDBJ databases">
        <title>A chromosome-level genome assembly of Lolium multiflorum.</title>
        <authorList>
            <person name="Chen Y."/>
            <person name="Copetti D."/>
            <person name="Kolliker R."/>
            <person name="Studer B."/>
        </authorList>
    </citation>
    <scope>NUCLEOTIDE SEQUENCE</scope>
    <source>
        <strain evidence="3">02402/16</strain>
        <tissue evidence="3">Leaf</tissue>
    </source>
</reference>
<keyword evidence="4" id="KW-1185">Reference proteome</keyword>
<feature type="compositionally biased region" description="Polar residues" evidence="1">
    <location>
        <begin position="251"/>
        <end position="261"/>
    </location>
</feature>
<organism evidence="3 4">
    <name type="scientific">Lolium multiflorum</name>
    <name type="common">Italian ryegrass</name>
    <name type="synonym">Lolium perenne subsp. multiflorum</name>
    <dbReference type="NCBI Taxonomy" id="4521"/>
    <lineage>
        <taxon>Eukaryota</taxon>
        <taxon>Viridiplantae</taxon>
        <taxon>Streptophyta</taxon>
        <taxon>Embryophyta</taxon>
        <taxon>Tracheophyta</taxon>
        <taxon>Spermatophyta</taxon>
        <taxon>Magnoliopsida</taxon>
        <taxon>Liliopsida</taxon>
        <taxon>Poales</taxon>
        <taxon>Poaceae</taxon>
        <taxon>BOP clade</taxon>
        <taxon>Pooideae</taxon>
        <taxon>Poodae</taxon>
        <taxon>Poeae</taxon>
        <taxon>Poeae Chloroplast Group 2 (Poeae type)</taxon>
        <taxon>Loliodinae</taxon>
        <taxon>Loliinae</taxon>
        <taxon>Lolium</taxon>
    </lineage>
</organism>